<proteinExistence type="predicted"/>
<comment type="caution">
    <text evidence="2">The sequence shown here is derived from an EMBL/GenBank/DDBJ whole genome shotgun (WGS) entry which is preliminary data.</text>
</comment>
<evidence type="ECO:0000259" key="1">
    <source>
        <dbReference type="Pfam" id="PF00078"/>
    </source>
</evidence>
<accession>A0A0J7MMH8</accession>
<name>A0A0J7MMH8_LASNI</name>
<feature type="domain" description="Reverse transcriptase" evidence="1">
    <location>
        <begin position="3"/>
        <end position="104"/>
    </location>
</feature>
<evidence type="ECO:0000313" key="3">
    <source>
        <dbReference type="Proteomes" id="UP000036403"/>
    </source>
</evidence>
<evidence type="ECO:0000313" key="2">
    <source>
        <dbReference type="EMBL" id="KMQ81805.1"/>
    </source>
</evidence>
<reference evidence="2 3" key="1">
    <citation type="submission" date="2015-04" db="EMBL/GenBank/DDBJ databases">
        <title>Lasius niger genome sequencing.</title>
        <authorList>
            <person name="Konorov E.A."/>
            <person name="Nikitin M.A."/>
            <person name="Kirill M.V."/>
            <person name="Chang P."/>
        </authorList>
    </citation>
    <scope>NUCLEOTIDE SEQUENCE [LARGE SCALE GENOMIC DNA]</scope>
    <source>
        <tissue evidence="2">Whole</tissue>
    </source>
</reference>
<dbReference type="SUPFAM" id="SSF56672">
    <property type="entry name" value="DNA/RNA polymerases"/>
    <property type="match status" value="1"/>
</dbReference>
<dbReference type="OrthoDB" id="7555069at2759"/>
<sequence>MLDTAGKVLERIIHRRIEEVAEQHLADNQYGFRKGRSTLDAIDLVVNIARDAISCERWKGRSKMYCLVATLDIKNAFNSTKWDCIMEALERMDIPGYLRKMVASYFTDRVLKYDT</sequence>
<dbReference type="Proteomes" id="UP000036403">
    <property type="component" value="Unassembled WGS sequence"/>
</dbReference>
<gene>
    <name evidence="2" type="ORF">RF55_25164</name>
</gene>
<dbReference type="EMBL" id="LBMM01031482">
    <property type="protein sequence ID" value="KMQ81805.1"/>
    <property type="molecule type" value="Genomic_DNA"/>
</dbReference>
<feature type="non-terminal residue" evidence="2">
    <location>
        <position position="115"/>
    </location>
</feature>
<protein>
    <submittedName>
        <fullName evidence="2">Reverse</fullName>
    </submittedName>
</protein>
<dbReference type="PANTHER" id="PTHR19446">
    <property type="entry name" value="REVERSE TRANSCRIPTASES"/>
    <property type="match status" value="1"/>
</dbReference>
<dbReference type="Pfam" id="PF00078">
    <property type="entry name" value="RVT_1"/>
    <property type="match status" value="1"/>
</dbReference>
<dbReference type="InterPro" id="IPR000477">
    <property type="entry name" value="RT_dom"/>
</dbReference>
<dbReference type="GO" id="GO:0071897">
    <property type="term" value="P:DNA biosynthetic process"/>
    <property type="evidence" value="ECO:0007669"/>
    <property type="project" value="UniProtKB-ARBA"/>
</dbReference>
<organism evidence="2 3">
    <name type="scientific">Lasius niger</name>
    <name type="common">Black garden ant</name>
    <dbReference type="NCBI Taxonomy" id="67767"/>
    <lineage>
        <taxon>Eukaryota</taxon>
        <taxon>Metazoa</taxon>
        <taxon>Ecdysozoa</taxon>
        <taxon>Arthropoda</taxon>
        <taxon>Hexapoda</taxon>
        <taxon>Insecta</taxon>
        <taxon>Pterygota</taxon>
        <taxon>Neoptera</taxon>
        <taxon>Endopterygota</taxon>
        <taxon>Hymenoptera</taxon>
        <taxon>Apocrita</taxon>
        <taxon>Aculeata</taxon>
        <taxon>Formicoidea</taxon>
        <taxon>Formicidae</taxon>
        <taxon>Formicinae</taxon>
        <taxon>Lasius</taxon>
        <taxon>Lasius</taxon>
    </lineage>
</organism>
<dbReference type="InterPro" id="IPR043502">
    <property type="entry name" value="DNA/RNA_pol_sf"/>
</dbReference>
<dbReference type="PaxDb" id="67767-A0A0J7MMH8"/>
<dbReference type="AlphaFoldDB" id="A0A0J7MMH8"/>
<keyword evidence="3" id="KW-1185">Reference proteome</keyword>